<evidence type="ECO:0000313" key="2">
    <source>
        <dbReference type="Proteomes" id="UP000800092"/>
    </source>
</evidence>
<proteinExistence type="predicted"/>
<reference evidence="1" key="1">
    <citation type="journal article" date="2020" name="Stud. Mycol.">
        <title>101 Dothideomycetes genomes: a test case for predicting lifestyles and emergence of pathogens.</title>
        <authorList>
            <person name="Haridas S."/>
            <person name="Albert R."/>
            <person name="Binder M."/>
            <person name="Bloem J."/>
            <person name="Labutti K."/>
            <person name="Salamov A."/>
            <person name="Andreopoulos B."/>
            <person name="Baker S."/>
            <person name="Barry K."/>
            <person name="Bills G."/>
            <person name="Bluhm B."/>
            <person name="Cannon C."/>
            <person name="Castanera R."/>
            <person name="Culley D."/>
            <person name="Daum C."/>
            <person name="Ezra D."/>
            <person name="Gonzalez J."/>
            <person name="Henrissat B."/>
            <person name="Kuo A."/>
            <person name="Liang C."/>
            <person name="Lipzen A."/>
            <person name="Lutzoni F."/>
            <person name="Magnuson J."/>
            <person name="Mondo S."/>
            <person name="Nolan M."/>
            <person name="Ohm R."/>
            <person name="Pangilinan J."/>
            <person name="Park H.-J."/>
            <person name="Ramirez L."/>
            <person name="Alfaro M."/>
            <person name="Sun H."/>
            <person name="Tritt A."/>
            <person name="Yoshinaga Y."/>
            <person name="Zwiers L.-H."/>
            <person name="Turgeon B."/>
            <person name="Goodwin S."/>
            <person name="Spatafora J."/>
            <person name="Crous P."/>
            <person name="Grigoriev I."/>
        </authorList>
    </citation>
    <scope>NUCLEOTIDE SEQUENCE</scope>
    <source>
        <strain evidence="1">Tuck. ex Michener</strain>
    </source>
</reference>
<evidence type="ECO:0000313" key="1">
    <source>
        <dbReference type="EMBL" id="KAF2237587.1"/>
    </source>
</evidence>
<dbReference type="EMBL" id="ML991779">
    <property type="protein sequence ID" value="KAF2237587.1"/>
    <property type="molecule type" value="Genomic_DNA"/>
</dbReference>
<dbReference type="AlphaFoldDB" id="A0A6A6HHR3"/>
<gene>
    <name evidence="1" type="ORF">EV356DRAFT_529915</name>
</gene>
<name>A0A6A6HHR3_VIRVR</name>
<dbReference type="Proteomes" id="UP000800092">
    <property type="component" value="Unassembled WGS sequence"/>
</dbReference>
<organism evidence="1 2">
    <name type="scientific">Viridothelium virens</name>
    <name type="common">Speckled blister lichen</name>
    <name type="synonym">Trypethelium virens</name>
    <dbReference type="NCBI Taxonomy" id="1048519"/>
    <lineage>
        <taxon>Eukaryota</taxon>
        <taxon>Fungi</taxon>
        <taxon>Dikarya</taxon>
        <taxon>Ascomycota</taxon>
        <taxon>Pezizomycotina</taxon>
        <taxon>Dothideomycetes</taxon>
        <taxon>Dothideomycetes incertae sedis</taxon>
        <taxon>Trypetheliales</taxon>
        <taxon>Trypetheliaceae</taxon>
        <taxon>Viridothelium</taxon>
    </lineage>
</organism>
<accession>A0A6A6HHR3</accession>
<protein>
    <submittedName>
        <fullName evidence="1">Uncharacterized protein</fullName>
    </submittedName>
</protein>
<sequence>MKSIPIDPSNLNMLRFYLELDRNLPTPFEDAIFVCYQFKNNQSGCNDADRLEEISIATMDSRDLDPASVFDPRYVIQTRQAVFGAHRKRKRRQARNIFGAFEEFPNDSSANVLDFLSQTLRFPDPTTSRRLRNIVLVSSGLERSSDALMRRLGVNWHYFAPIVGYLDPHLLARKTLTRKDVGPAFATFNLVHYFEIPTTRDGHHNKDPIAVATHANCVLRLLLMLGLMNARGEDLEPRIARLEALAKAQLV</sequence>
<keyword evidence="2" id="KW-1185">Reference proteome</keyword>